<evidence type="ECO:0000313" key="7">
    <source>
        <dbReference type="EMBL" id="PTU31715.1"/>
    </source>
</evidence>
<dbReference type="InterPro" id="IPR045214">
    <property type="entry name" value="Surf1/Surf4"/>
</dbReference>
<keyword evidence="4 6" id="KW-1133">Transmembrane helix</keyword>
<evidence type="ECO:0000256" key="3">
    <source>
        <dbReference type="ARBA" id="ARBA00022692"/>
    </source>
</evidence>
<dbReference type="Pfam" id="PF02104">
    <property type="entry name" value="SURF1"/>
    <property type="match status" value="1"/>
</dbReference>
<dbReference type="Proteomes" id="UP000244248">
    <property type="component" value="Unassembled WGS sequence"/>
</dbReference>
<comment type="subcellular location">
    <subcellularLocation>
        <location evidence="6">Cell membrane</location>
        <topology evidence="6">Multi-pass membrane protein</topology>
    </subcellularLocation>
    <subcellularLocation>
        <location evidence="1">Membrane</location>
    </subcellularLocation>
</comment>
<evidence type="ECO:0000256" key="5">
    <source>
        <dbReference type="ARBA" id="ARBA00023136"/>
    </source>
</evidence>
<evidence type="ECO:0000256" key="6">
    <source>
        <dbReference type="RuleBase" id="RU363076"/>
    </source>
</evidence>
<comment type="similarity">
    <text evidence="2 6">Belongs to the SURF1 family.</text>
</comment>
<gene>
    <name evidence="7" type="ORF">CJD38_10435</name>
</gene>
<reference evidence="7 8" key="1">
    <citation type="submission" date="2018-04" db="EMBL/GenBank/DDBJ databases">
        <title>Novel species isolated from glacier.</title>
        <authorList>
            <person name="Liu Q."/>
            <person name="Xin Y.-H."/>
        </authorList>
    </citation>
    <scope>NUCLEOTIDE SEQUENCE [LARGE SCALE GENOMIC DNA]</scope>
    <source>
        <strain evidence="7 8">GT1R17</strain>
    </source>
</reference>
<evidence type="ECO:0000256" key="2">
    <source>
        <dbReference type="ARBA" id="ARBA00007165"/>
    </source>
</evidence>
<evidence type="ECO:0000313" key="8">
    <source>
        <dbReference type="Proteomes" id="UP000244248"/>
    </source>
</evidence>
<proteinExistence type="inferred from homology"/>
<sequence length="238" mass="26520">MARRQFRPPLWAVLGMVPGLALLVSLGTWQLHRGQDRAAMLAQYASAGEQAAVAFDPHQPATKQPVHVQLRGHFEDQRQLLLDNQSNQKRPGYEVLTPLRLADGTLLLVNRGWIPQSGTRDQPPSPAAPQGEQQISGYWHALPEPGMRLGQPACEKATRFPQIVNYPNVAELRCTLGEAVLNGDVLLDANVEGGFVREWNFDNGFPPSRHYGYAAQWYALALTLIAFFIKLNLKRSHD</sequence>
<keyword evidence="3 6" id="KW-0812">Transmembrane</keyword>
<accession>A0A2T5MGK3</accession>
<keyword evidence="6" id="KW-1003">Cell membrane</keyword>
<dbReference type="PROSITE" id="PS50895">
    <property type="entry name" value="SURF1"/>
    <property type="match status" value="1"/>
</dbReference>
<keyword evidence="5 6" id="KW-0472">Membrane</keyword>
<evidence type="ECO:0000256" key="1">
    <source>
        <dbReference type="ARBA" id="ARBA00004370"/>
    </source>
</evidence>
<dbReference type="AlphaFoldDB" id="A0A2T5MGK3"/>
<feature type="transmembrane region" description="Helical" evidence="6">
    <location>
        <begin position="215"/>
        <end position="233"/>
    </location>
</feature>
<dbReference type="EMBL" id="QANS01000003">
    <property type="protein sequence ID" value="PTU31715.1"/>
    <property type="molecule type" value="Genomic_DNA"/>
</dbReference>
<dbReference type="CDD" id="cd06662">
    <property type="entry name" value="SURF1"/>
    <property type="match status" value="1"/>
</dbReference>
<dbReference type="GO" id="GO:0005886">
    <property type="term" value="C:plasma membrane"/>
    <property type="evidence" value="ECO:0007669"/>
    <property type="project" value="UniProtKB-SubCell"/>
</dbReference>
<dbReference type="OrthoDB" id="9789940at2"/>
<protein>
    <recommendedName>
        <fullName evidence="6">SURF1-like protein</fullName>
    </recommendedName>
</protein>
<evidence type="ECO:0000256" key="4">
    <source>
        <dbReference type="ARBA" id="ARBA00022989"/>
    </source>
</evidence>
<keyword evidence="8" id="KW-1185">Reference proteome</keyword>
<dbReference type="PANTHER" id="PTHR23427">
    <property type="entry name" value="SURFEIT LOCUS PROTEIN"/>
    <property type="match status" value="1"/>
</dbReference>
<comment type="caution">
    <text evidence="7">The sequence shown here is derived from an EMBL/GenBank/DDBJ whole genome shotgun (WGS) entry which is preliminary data.</text>
</comment>
<dbReference type="InterPro" id="IPR002994">
    <property type="entry name" value="Surf1/Shy1"/>
</dbReference>
<name>A0A2T5MGK3_9GAMM</name>
<dbReference type="PANTHER" id="PTHR23427:SF2">
    <property type="entry name" value="SURFEIT LOCUS PROTEIN 1"/>
    <property type="match status" value="1"/>
</dbReference>
<comment type="caution">
    <text evidence="6">Lacks conserved residue(s) required for the propagation of feature annotation.</text>
</comment>
<organism evidence="7 8">
    <name type="scientific">Stenotrophobium rhamnosiphilum</name>
    <dbReference type="NCBI Taxonomy" id="2029166"/>
    <lineage>
        <taxon>Bacteria</taxon>
        <taxon>Pseudomonadati</taxon>
        <taxon>Pseudomonadota</taxon>
        <taxon>Gammaproteobacteria</taxon>
        <taxon>Nevskiales</taxon>
        <taxon>Nevskiaceae</taxon>
        <taxon>Stenotrophobium</taxon>
    </lineage>
</organism>
<dbReference type="RefSeq" id="WP_107940265.1">
    <property type="nucleotide sequence ID" value="NZ_QANS01000003.1"/>
</dbReference>